<protein>
    <submittedName>
        <fullName evidence="3">DUF5012 domain-containing protein</fullName>
    </submittedName>
</protein>
<dbReference type="RefSeq" id="WP_007571829.1">
    <property type="nucleotide sequence ID" value="NZ_CABKNL010000005.1"/>
</dbReference>
<name>A0A412GWU9_9BACT</name>
<evidence type="ECO:0000313" key="3">
    <source>
        <dbReference type="EMBL" id="RGR99390.1"/>
    </source>
</evidence>
<comment type="caution">
    <text evidence="3">The sequence shown here is derived from an EMBL/GenBank/DDBJ whole genome shotgun (WGS) entry which is preliminary data.</text>
</comment>
<proteinExistence type="predicted"/>
<dbReference type="EMBL" id="QRUU01000006">
    <property type="protein sequence ID" value="RGR99390.1"/>
    <property type="molecule type" value="Genomic_DNA"/>
</dbReference>
<feature type="domain" description="Pesticidal crystal protein Cry22Aa Ig-like" evidence="1">
    <location>
        <begin position="38"/>
        <end position="107"/>
    </location>
</feature>
<evidence type="ECO:0000259" key="1">
    <source>
        <dbReference type="Pfam" id="PF16403"/>
    </source>
</evidence>
<dbReference type="Pfam" id="PF16403">
    <property type="entry name" value="Bact_surface_Ig-like"/>
    <property type="match status" value="1"/>
</dbReference>
<reference evidence="3 4" key="1">
    <citation type="submission" date="2018-08" db="EMBL/GenBank/DDBJ databases">
        <title>A genome reference for cultivated species of the human gut microbiota.</title>
        <authorList>
            <person name="Zou Y."/>
            <person name="Xue W."/>
            <person name="Luo G."/>
        </authorList>
    </citation>
    <scope>NUCLEOTIDE SEQUENCE [LARGE SCALE GENOMIC DNA]</scope>
    <source>
        <strain evidence="3 4">AF24-2</strain>
    </source>
</reference>
<accession>A0A412GWU9</accession>
<dbReference type="Gene3D" id="2.60.40.10">
    <property type="entry name" value="Immunoglobulins"/>
    <property type="match status" value="1"/>
</dbReference>
<dbReference type="InterPro" id="IPR032179">
    <property type="entry name" value="Cry22Aa_Ig-like"/>
</dbReference>
<feature type="domain" description="BT-2262-like C-terminal" evidence="2">
    <location>
        <begin position="125"/>
        <end position="226"/>
    </location>
</feature>
<evidence type="ECO:0000259" key="2">
    <source>
        <dbReference type="Pfam" id="PF16404"/>
    </source>
</evidence>
<dbReference type="Pfam" id="PF16404">
    <property type="entry name" value="BT_2262-like_C"/>
    <property type="match status" value="1"/>
</dbReference>
<gene>
    <name evidence="3" type="ORF">DWY20_02285</name>
</gene>
<dbReference type="PROSITE" id="PS51257">
    <property type="entry name" value="PROKAR_LIPOPROTEIN"/>
    <property type="match status" value="1"/>
</dbReference>
<dbReference type="InterPro" id="IPR032180">
    <property type="entry name" value="BT_2262-like_C"/>
</dbReference>
<organism evidence="3 4">
    <name type="scientific">Phocaeicola coprocola</name>
    <dbReference type="NCBI Taxonomy" id="310298"/>
    <lineage>
        <taxon>Bacteria</taxon>
        <taxon>Pseudomonadati</taxon>
        <taxon>Bacteroidota</taxon>
        <taxon>Bacteroidia</taxon>
        <taxon>Bacteroidales</taxon>
        <taxon>Bacteroidaceae</taxon>
        <taxon>Phocaeicola</taxon>
    </lineage>
</organism>
<sequence length="228" mass="24913">MKKIFYYILMGAFLLGTATSCEDSVEDLSKVTYFAELNLKGDDFVKLSLGETYTEPGYEATENGEDISEKVKVTGSVDSSTPGFYNLVYSVANVDGFSVTKTRQVMVVNPDSFASAYQGESQAGTRHYTGAPILITENEDGTYLIDDLLGGLQFYGMNPGFEPMYDFHAEAKLKLNADNTLTLIKVGNWYFASELALSLTEGKYNPETGVVTMTVDYGGTPLSVTLTK</sequence>
<dbReference type="InterPro" id="IPR013783">
    <property type="entry name" value="Ig-like_fold"/>
</dbReference>
<keyword evidence="4" id="KW-1185">Reference proteome</keyword>
<dbReference type="Proteomes" id="UP000285864">
    <property type="component" value="Unassembled WGS sequence"/>
</dbReference>
<dbReference type="AlphaFoldDB" id="A0A412GWU9"/>
<evidence type="ECO:0000313" key="4">
    <source>
        <dbReference type="Proteomes" id="UP000285864"/>
    </source>
</evidence>